<protein>
    <submittedName>
        <fullName evidence="1">Uncharacterized protein</fullName>
    </submittedName>
</protein>
<keyword evidence="2" id="KW-1185">Reference proteome</keyword>
<evidence type="ECO:0000313" key="1">
    <source>
        <dbReference type="EMBL" id="MEQ2229008.1"/>
    </source>
</evidence>
<evidence type="ECO:0000313" key="2">
    <source>
        <dbReference type="Proteomes" id="UP001482620"/>
    </source>
</evidence>
<reference evidence="1 2" key="1">
    <citation type="submission" date="2021-06" db="EMBL/GenBank/DDBJ databases">
        <authorList>
            <person name="Palmer J.M."/>
        </authorList>
    </citation>
    <scope>NUCLEOTIDE SEQUENCE [LARGE SCALE GENOMIC DNA]</scope>
    <source>
        <strain evidence="2">if_2019</strain>
        <tissue evidence="1">Muscle</tissue>
    </source>
</reference>
<dbReference type="Proteomes" id="UP001482620">
    <property type="component" value="Unassembled WGS sequence"/>
</dbReference>
<name>A0ABV0T7Y9_9TELE</name>
<gene>
    <name evidence="1" type="ORF">ILYODFUR_014487</name>
</gene>
<dbReference type="EMBL" id="JAHRIQ010024395">
    <property type="protein sequence ID" value="MEQ2229008.1"/>
    <property type="molecule type" value="Genomic_DNA"/>
</dbReference>
<sequence>MDTMHMMCEGSRQRGQGMQYLVDWEGYGSEDHLGSIHLRSAAFVGGRYVRPWSCLQVAVNKTLVQIYSLWFWLYLVGCQQTRLLENPMWFSLLLNGKYFSEFTSVQGMLWVHKIRLQDRSSLHLPYLFTLQRYSPSGGICSHPCLSASVWLAHFSSEPTHSYTTKPGTLTFNIKNHLPDSTRSLFPSEPIPEARWLTLTLPNNTISINLFKPFLSLWCAALESPGSEPNMTYMACGNLLKGVFMNSIRVSSCYFTLNVRFVKCTTNSCPSELWISAAPPGVPLGFWLVL</sequence>
<proteinExistence type="predicted"/>
<comment type="caution">
    <text evidence="1">The sequence shown here is derived from an EMBL/GenBank/DDBJ whole genome shotgun (WGS) entry which is preliminary data.</text>
</comment>
<accession>A0ABV0T7Y9</accession>
<organism evidence="1 2">
    <name type="scientific">Ilyodon furcidens</name>
    <name type="common">goldbreast splitfin</name>
    <dbReference type="NCBI Taxonomy" id="33524"/>
    <lineage>
        <taxon>Eukaryota</taxon>
        <taxon>Metazoa</taxon>
        <taxon>Chordata</taxon>
        <taxon>Craniata</taxon>
        <taxon>Vertebrata</taxon>
        <taxon>Euteleostomi</taxon>
        <taxon>Actinopterygii</taxon>
        <taxon>Neopterygii</taxon>
        <taxon>Teleostei</taxon>
        <taxon>Neoteleostei</taxon>
        <taxon>Acanthomorphata</taxon>
        <taxon>Ovalentaria</taxon>
        <taxon>Atherinomorphae</taxon>
        <taxon>Cyprinodontiformes</taxon>
        <taxon>Goodeidae</taxon>
        <taxon>Ilyodon</taxon>
    </lineage>
</organism>